<dbReference type="Proteomes" id="UP000014020">
    <property type="component" value="Unassembled WGS sequence"/>
</dbReference>
<dbReference type="NCBIfam" id="TIGR01665">
    <property type="entry name" value="put_anti_recept"/>
    <property type="match status" value="1"/>
</dbReference>
<accession>R8MQ66</accession>
<feature type="domain" description="Tail spike" evidence="1">
    <location>
        <begin position="92"/>
        <end position="329"/>
    </location>
</feature>
<dbReference type="RefSeq" id="WP_016120695.1">
    <property type="nucleotide sequence ID" value="NZ_KB976677.1"/>
</dbReference>
<dbReference type="AlphaFoldDB" id="R8MQ66"/>
<dbReference type="HOGENOM" id="CLU_010009_1_0_9"/>
<name>R8MQ66_BACCX</name>
<feature type="domain" description="Prophage endopeptidase tail N-terminal" evidence="2">
    <location>
        <begin position="5"/>
        <end position="83"/>
    </location>
</feature>
<dbReference type="EMBL" id="AHFE01000054">
    <property type="protein sequence ID" value="EOP36179.1"/>
    <property type="molecule type" value="Genomic_DNA"/>
</dbReference>
<dbReference type="Pfam" id="PF18994">
    <property type="entry name" value="Prophage_tailD1"/>
    <property type="match status" value="1"/>
</dbReference>
<evidence type="ECO:0000259" key="2">
    <source>
        <dbReference type="Pfam" id="PF18994"/>
    </source>
</evidence>
<dbReference type="Gene3D" id="6.20.110.10">
    <property type="match status" value="1"/>
</dbReference>
<dbReference type="PATRIC" id="fig|1053236.3.peg.4363"/>
<dbReference type="InterPro" id="IPR044051">
    <property type="entry name" value="Prophage_tail_N"/>
</dbReference>
<comment type="caution">
    <text evidence="3">The sequence shown here is derived from an EMBL/GenBank/DDBJ whole genome shotgun (WGS) entry which is preliminary data.</text>
</comment>
<evidence type="ECO:0000313" key="3">
    <source>
        <dbReference type="EMBL" id="EOP36179.1"/>
    </source>
</evidence>
<protein>
    <submittedName>
        <fullName evidence="3">Phage minor structural protein</fullName>
    </submittedName>
</protein>
<gene>
    <name evidence="3" type="ORF">IK1_02926</name>
</gene>
<evidence type="ECO:0000313" key="4">
    <source>
        <dbReference type="Proteomes" id="UP000014020"/>
    </source>
</evidence>
<reference evidence="4" key="1">
    <citation type="submission" date="2012-12" db="EMBL/GenBank/DDBJ databases">
        <title>The genome sequence of Bacillus cereus VD146.</title>
        <authorList>
            <consortium name="The Broad Institute Genome Sequencing Platform"/>
            <consortium name="The Broad Institute Genome Sequencing Center for Infectious Disease"/>
            <person name="Feldgarden M."/>
            <person name="Van der Auwera G.A."/>
            <person name="Mahillon J."/>
            <person name="Duprez V."/>
            <person name="Timmery S."/>
            <person name="Mattelet C."/>
            <person name="Dierick K."/>
            <person name="Sun M."/>
            <person name="Yu Z."/>
            <person name="Zhu L."/>
            <person name="Hu X."/>
            <person name="Shank E.B."/>
            <person name="Swiecicka I."/>
            <person name="Hansen B.M."/>
            <person name="Andrup L."/>
            <person name="Walker B."/>
            <person name="Young S.K."/>
            <person name="Zeng Q."/>
            <person name="Gargeya S."/>
            <person name="Fitzgerald M."/>
            <person name="Haas B."/>
            <person name="Abouelleil A."/>
            <person name="Alvarado L."/>
            <person name="Arachchi H.M."/>
            <person name="Berlin A.M."/>
            <person name="Chapman S.B."/>
            <person name="Dewar J."/>
            <person name="Goldberg J."/>
            <person name="Griggs A."/>
            <person name="Gujja S."/>
            <person name="Hansen M."/>
            <person name="Howarth C."/>
            <person name="Imamovic A."/>
            <person name="Larimer J."/>
            <person name="McCowan C."/>
            <person name="Murphy C."/>
            <person name="Neiman D."/>
            <person name="Pearson M."/>
            <person name="Priest M."/>
            <person name="Roberts A."/>
            <person name="Saif S."/>
            <person name="Shea T."/>
            <person name="Sisk P."/>
            <person name="Sykes S."/>
            <person name="Wortman J."/>
            <person name="Nusbaum C."/>
            <person name="Birren B."/>
        </authorList>
    </citation>
    <scope>NUCLEOTIDE SEQUENCE [LARGE SCALE GENOMIC DNA]</scope>
    <source>
        <strain evidence="4">VD146</strain>
    </source>
</reference>
<evidence type="ECO:0000259" key="1">
    <source>
        <dbReference type="Pfam" id="PF06605"/>
    </source>
</evidence>
<proteinExistence type="predicted"/>
<dbReference type="InterPro" id="IPR007119">
    <property type="entry name" value="Phage_tail_spike_N"/>
</dbReference>
<organism evidence="3 4">
    <name type="scientific">Bacillus cereus (strain VD146)</name>
    <dbReference type="NCBI Taxonomy" id="1053236"/>
    <lineage>
        <taxon>Bacteria</taxon>
        <taxon>Bacillati</taxon>
        <taxon>Bacillota</taxon>
        <taxon>Bacilli</taxon>
        <taxon>Bacillales</taxon>
        <taxon>Bacillaceae</taxon>
        <taxon>Bacillus</taxon>
        <taxon>Bacillus cereus group</taxon>
    </lineage>
</organism>
<sequence>MTELLVKGLNGQMEMLTDYREVKRKRRVNGGHSLSFYLLNTKNAQPAYNLTDKRSNIKFNDDEYIVIGINKRGHYGKTITAPHIFFDDMMDWQYNVRNGYTNFVQCMDFIFGGTGWKWINQGAFAATDFQNFGDDTRSSLLQKALNRYEAEMQIDNKNKTVIFKNQIGTVTDAQFRFGHNLKTFDEDTDMTNFATYIRGYGKDTNDNEFMVEYESPMAKIYGRISQKPIRDERYKTPETMLAACKRTINDVPDTRFKVSVANLIENGLSPLHKFDLGDYVYMLYEEAGVTVQIRVIEIEDHPTDPLKSPIVELSTFKELKTMSAIQAQFQQTQKQVQQLLDDSGNLNLALKRLYANTQVFTDHTGMWMIDPNDPNRYAHHGAGGSDYHKGMIRIERSDGYAVMLNGILQHSFDIQGSYPAYTSSSVKVEYKWWTTLNTVSADCQFYTFEHKSRYLMVHVALLATEGAMSYITVEEGANQNAKILAQASTSESSTISPIATKGEILTIDLGVPTGGRKSIYIRLRTSDDTKKAYGRVVRMWLER</sequence>
<dbReference type="InterPro" id="IPR010572">
    <property type="entry name" value="Tail_dom"/>
</dbReference>
<dbReference type="Gene3D" id="3.55.50.40">
    <property type="match status" value="1"/>
</dbReference>
<dbReference type="Pfam" id="PF06605">
    <property type="entry name" value="Prophage_tail"/>
    <property type="match status" value="1"/>
</dbReference>